<comment type="catalytic activity">
    <reaction evidence="1">
        <text>ATP + protein L-histidine = ADP + protein N-phospho-L-histidine.</text>
        <dbReference type="EC" id="2.7.13.3"/>
    </reaction>
</comment>
<dbReference type="InterPro" id="IPR003661">
    <property type="entry name" value="HisK_dim/P_dom"/>
</dbReference>
<dbReference type="Proteomes" id="UP000727490">
    <property type="component" value="Unassembled WGS sequence"/>
</dbReference>
<evidence type="ECO:0000256" key="5">
    <source>
        <dbReference type="ARBA" id="ARBA00022741"/>
    </source>
</evidence>
<dbReference type="Pfam" id="PF08447">
    <property type="entry name" value="PAS_3"/>
    <property type="match status" value="1"/>
</dbReference>
<dbReference type="Pfam" id="PF00512">
    <property type="entry name" value="HisKA"/>
    <property type="match status" value="1"/>
</dbReference>
<dbReference type="CDD" id="cd00130">
    <property type="entry name" value="PAS"/>
    <property type="match status" value="2"/>
</dbReference>
<dbReference type="SMART" id="SM00448">
    <property type="entry name" value="REC"/>
    <property type="match status" value="1"/>
</dbReference>
<dbReference type="CDD" id="cd16922">
    <property type="entry name" value="HATPase_EvgS-ArcB-TorS-like"/>
    <property type="match status" value="1"/>
</dbReference>
<evidence type="ECO:0000313" key="18">
    <source>
        <dbReference type="Proteomes" id="UP000727490"/>
    </source>
</evidence>
<evidence type="ECO:0000259" key="16">
    <source>
        <dbReference type="PROSITE" id="PS50113"/>
    </source>
</evidence>
<feature type="domain" description="PAC" evidence="16">
    <location>
        <begin position="397"/>
        <end position="449"/>
    </location>
</feature>
<keyword evidence="12" id="KW-0472">Membrane</keyword>
<evidence type="ECO:0000259" key="13">
    <source>
        <dbReference type="PROSITE" id="PS50109"/>
    </source>
</evidence>
<feature type="domain" description="Response regulatory" evidence="14">
    <location>
        <begin position="841"/>
        <end position="957"/>
    </location>
</feature>
<accession>A0A951IYI9</accession>
<feature type="transmembrane region" description="Helical" evidence="12">
    <location>
        <begin position="282"/>
        <end position="304"/>
    </location>
</feature>
<keyword evidence="12" id="KW-1133">Transmembrane helix</keyword>
<comment type="caution">
    <text evidence="17">The sequence shown here is derived from an EMBL/GenBank/DDBJ whole genome shotgun (WGS) entry which is preliminary data.</text>
</comment>
<feature type="transmembrane region" description="Helical" evidence="12">
    <location>
        <begin position="18"/>
        <end position="41"/>
    </location>
</feature>
<dbReference type="PROSITE" id="PS50110">
    <property type="entry name" value="RESPONSE_REGULATORY"/>
    <property type="match status" value="1"/>
</dbReference>
<dbReference type="SMART" id="SM00387">
    <property type="entry name" value="HATPase_c"/>
    <property type="match status" value="1"/>
</dbReference>
<dbReference type="RefSeq" id="WP_219290227.1">
    <property type="nucleotide sequence ID" value="NZ_RPHB01000005.1"/>
</dbReference>
<keyword evidence="8" id="KW-0902">Two-component regulatory system</keyword>
<keyword evidence="12" id="KW-0812">Transmembrane</keyword>
<dbReference type="GO" id="GO:0005886">
    <property type="term" value="C:plasma membrane"/>
    <property type="evidence" value="ECO:0007669"/>
    <property type="project" value="TreeGrafter"/>
</dbReference>
<feature type="modified residue" description="4-aspartylphosphate" evidence="11">
    <location>
        <position position="890"/>
    </location>
</feature>
<dbReference type="CDD" id="cd17546">
    <property type="entry name" value="REC_hyHK_CKI1_RcsC-like"/>
    <property type="match status" value="1"/>
</dbReference>
<comment type="subunit">
    <text evidence="9">At low DSF concentrations, interacts with RpfF.</text>
</comment>
<dbReference type="SMART" id="SM00091">
    <property type="entry name" value="PAS"/>
    <property type="match status" value="2"/>
</dbReference>
<dbReference type="PROSITE" id="PS50112">
    <property type="entry name" value="PAS"/>
    <property type="match status" value="2"/>
</dbReference>
<feature type="domain" description="PAS" evidence="15">
    <location>
        <begin position="450"/>
        <end position="520"/>
    </location>
</feature>
<feature type="domain" description="PAS" evidence="15">
    <location>
        <begin position="331"/>
        <end position="393"/>
    </location>
</feature>
<protein>
    <recommendedName>
        <fullName evidence="10">Sensory/regulatory protein RpfC</fullName>
        <ecNumber evidence="2">2.7.13.3</ecNumber>
    </recommendedName>
</protein>
<dbReference type="GO" id="GO:0009927">
    <property type="term" value="F:histidine phosphotransfer kinase activity"/>
    <property type="evidence" value="ECO:0007669"/>
    <property type="project" value="TreeGrafter"/>
</dbReference>
<dbReference type="Pfam" id="PF02518">
    <property type="entry name" value="HATPase_c"/>
    <property type="match status" value="1"/>
</dbReference>
<evidence type="ECO:0000256" key="3">
    <source>
        <dbReference type="ARBA" id="ARBA00022553"/>
    </source>
</evidence>
<dbReference type="AlphaFoldDB" id="A0A951IYI9"/>
<keyword evidence="4" id="KW-0808">Transferase</keyword>
<evidence type="ECO:0000256" key="11">
    <source>
        <dbReference type="PROSITE-ProRule" id="PRU00169"/>
    </source>
</evidence>
<reference evidence="17 18" key="1">
    <citation type="journal article" date="2020" name="Syst. Appl. Microbiol.">
        <title>Arthrospiribacter ruber gen. nov., sp. nov., a novel bacterium isolated from Arthrospira cultures.</title>
        <authorList>
            <person name="Waleron M."/>
            <person name="Misztak A."/>
            <person name="Waleron M.M."/>
            <person name="Furmaniak M."/>
            <person name="Mrozik A."/>
            <person name="Waleron K."/>
        </authorList>
    </citation>
    <scope>NUCLEOTIDE SEQUENCE [LARGE SCALE GENOMIC DNA]</scope>
    <source>
        <strain evidence="17 18">DPMB0001</strain>
    </source>
</reference>
<evidence type="ECO:0000256" key="9">
    <source>
        <dbReference type="ARBA" id="ARBA00064003"/>
    </source>
</evidence>
<evidence type="ECO:0000256" key="2">
    <source>
        <dbReference type="ARBA" id="ARBA00012438"/>
    </source>
</evidence>
<dbReference type="FunFam" id="1.10.287.130:FF:000002">
    <property type="entry name" value="Two-component osmosensing histidine kinase"/>
    <property type="match status" value="1"/>
</dbReference>
<dbReference type="PANTHER" id="PTHR43047">
    <property type="entry name" value="TWO-COMPONENT HISTIDINE PROTEIN KINASE"/>
    <property type="match status" value="1"/>
</dbReference>
<feature type="domain" description="Histidine kinase" evidence="13">
    <location>
        <begin position="587"/>
        <end position="809"/>
    </location>
</feature>
<evidence type="ECO:0000313" key="17">
    <source>
        <dbReference type="EMBL" id="MBW3468629.1"/>
    </source>
</evidence>
<dbReference type="PANTHER" id="PTHR43047:SF72">
    <property type="entry name" value="OSMOSENSING HISTIDINE PROTEIN KINASE SLN1"/>
    <property type="match status" value="1"/>
</dbReference>
<dbReference type="Pfam" id="PF08448">
    <property type="entry name" value="PAS_4"/>
    <property type="match status" value="1"/>
</dbReference>
<dbReference type="PROSITE" id="PS50113">
    <property type="entry name" value="PAC"/>
    <property type="match status" value="1"/>
</dbReference>
<keyword evidence="6 17" id="KW-0418">Kinase</keyword>
<dbReference type="GO" id="GO:0005524">
    <property type="term" value="F:ATP binding"/>
    <property type="evidence" value="ECO:0007669"/>
    <property type="project" value="UniProtKB-KW"/>
</dbReference>
<dbReference type="Pfam" id="PF00072">
    <property type="entry name" value="Response_reg"/>
    <property type="match status" value="1"/>
</dbReference>
<dbReference type="FunFam" id="3.30.565.10:FF:000010">
    <property type="entry name" value="Sensor histidine kinase RcsC"/>
    <property type="match status" value="1"/>
</dbReference>
<keyword evidence="7" id="KW-0067">ATP-binding</keyword>
<dbReference type="EC" id="2.7.13.3" evidence="2"/>
<dbReference type="InterPro" id="IPR000014">
    <property type="entry name" value="PAS"/>
</dbReference>
<dbReference type="InterPro" id="IPR005467">
    <property type="entry name" value="His_kinase_dom"/>
</dbReference>
<evidence type="ECO:0000259" key="14">
    <source>
        <dbReference type="PROSITE" id="PS50110"/>
    </source>
</evidence>
<evidence type="ECO:0000256" key="10">
    <source>
        <dbReference type="ARBA" id="ARBA00068150"/>
    </source>
</evidence>
<organism evidence="17 18">
    <name type="scientific">Arthrospiribacter ruber</name>
    <dbReference type="NCBI Taxonomy" id="2487934"/>
    <lineage>
        <taxon>Bacteria</taxon>
        <taxon>Pseudomonadati</taxon>
        <taxon>Bacteroidota</taxon>
        <taxon>Cytophagia</taxon>
        <taxon>Cytophagales</taxon>
        <taxon>Cyclobacteriaceae</taxon>
        <taxon>Arthrospiribacter</taxon>
    </lineage>
</organism>
<keyword evidence="3 11" id="KW-0597">Phosphoprotein</keyword>
<evidence type="ECO:0000256" key="4">
    <source>
        <dbReference type="ARBA" id="ARBA00022679"/>
    </source>
</evidence>
<evidence type="ECO:0000256" key="1">
    <source>
        <dbReference type="ARBA" id="ARBA00000085"/>
    </source>
</evidence>
<proteinExistence type="predicted"/>
<dbReference type="InterPro" id="IPR001789">
    <property type="entry name" value="Sig_transdc_resp-reg_receiver"/>
</dbReference>
<evidence type="ECO:0000256" key="7">
    <source>
        <dbReference type="ARBA" id="ARBA00022840"/>
    </source>
</evidence>
<dbReference type="InterPro" id="IPR013655">
    <property type="entry name" value="PAS_fold_3"/>
</dbReference>
<name>A0A951IYI9_9BACT</name>
<dbReference type="CDD" id="cd00082">
    <property type="entry name" value="HisKA"/>
    <property type="match status" value="1"/>
</dbReference>
<gene>
    <name evidence="17" type="ORF">EGN73_12515</name>
</gene>
<keyword evidence="5" id="KW-0547">Nucleotide-binding</keyword>
<evidence type="ECO:0000256" key="12">
    <source>
        <dbReference type="SAM" id="Phobius"/>
    </source>
</evidence>
<dbReference type="GO" id="GO:0000155">
    <property type="term" value="F:phosphorelay sensor kinase activity"/>
    <property type="evidence" value="ECO:0007669"/>
    <property type="project" value="InterPro"/>
</dbReference>
<evidence type="ECO:0000256" key="6">
    <source>
        <dbReference type="ARBA" id="ARBA00022777"/>
    </source>
</evidence>
<dbReference type="PROSITE" id="PS50109">
    <property type="entry name" value="HIS_KIN"/>
    <property type="match status" value="1"/>
</dbReference>
<evidence type="ECO:0000256" key="8">
    <source>
        <dbReference type="ARBA" id="ARBA00023012"/>
    </source>
</evidence>
<evidence type="ECO:0000259" key="15">
    <source>
        <dbReference type="PROSITE" id="PS50112"/>
    </source>
</evidence>
<dbReference type="SMART" id="SM00388">
    <property type="entry name" value="HisKA"/>
    <property type="match status" value="1"/>
</dbReference>
<dbReference type="EMBL" id="RPHB01000005">
    <property type="protein sequence ID" value="MBW3468629.1"/>
    <property type="molecule type" value="Genomic_DNA"/>
</dbReference>
<dbReference type="InterPro" id="IPR013656">
    <property type="entry name" value="PAS_4"/>
</dbReference>
<dbReference type="InterPro" id="IPR000700">
    <property type="entry name" value="PAS-assoc_C"/>
</dbReference>
<keyword evidence="18" id="KW-1185">Reference proteome</keyword>
<sequence length="965" mass="110023">MKLKNEILSRPKKGGLRWIVGIGILLVFLILMLGVSFFIALRESQISSRQLSLNKQVEIAGKDLQKSFDAMYEDMVFFVNNLEPWTYQRDGNEQLAFEKRARRIFNNHRELLDSVIVTFPEDFVSFHFDRQNVFVKSTFGSREDLPKIGKNSIVLQNANKGVGIHVILNLNRFFRGELGNYYLGSSGEKVVWCAGEFQLFSDNFDISQIELEPEIALAIQNEINDGLKGYMVGEVYSPGDLGSKFKATIHYYPFSLQAISERFAVVFIQDISNIGFDVYNTYFYFLLGLTLLLAAVILLLYQFIKKVQGTNRQLKEYSIEIQELFRRQSLLLQESNGFIYFQDENGKMTSVGEEVTEVLGYEKGDFLRNFKSYIDPMDIQSLQIQIQNAVERKLDVFETDFNFIKKNGNWIRVKIFEKFIYDENGDFLGNVGICTDIQKKYEAQQELIVSENRLRAVLDSLPDLIFIYDNNGIFLDYYVQDRSLLLFPPEYTQGKNFREIMPEPIKGQLEVIFEKIIRTGKSQILEFEVMLPIGKRIFETRLFKLDDKRIISMARDVTAQKLWEKGLREAKEAAEQANRAKSEFLANMSHEIRTPMNGLLGIIGLLENTKLDQKQSEYIRVIKDSGKSLTAIINDILDYSKIESGMIELFPSIFELKKEFSNTLKLFEGIIKEKQIKFEVHFSESLPDKVSLDKEKINQVLYNIVGNAMKFTPNNGVVSVRVDIESFMDENFMLEVSVSDTGMGIPPEKITHLTQPFVQLDSSTTREYAGTGLGLAISKKLVELMGGELSIESELGKGSTFTFSIFGSISQSESTGEIPDMHQGEGAGFSYQNMAEKIPISILLVEDNEINLTFMRMTMEQLGYHIEIAKNGLDGVMMAGKKHYDLIFMDIQMPKMNGLEATKAIRKFDEAGNPVIIGLSANAFKEDVDTAIDAGMDGYLTKPISIEDIARVIKDTFGKHKKRKL</sequence>
<dbReference type="NCBIfam" id="TIGR00229">
    <property type="entry name" value="sensory_box"/>
    <property type="match status" value="1"/>
</dbReference>
<dbReference type="InterPro" id="IPR003594">
    <property type="entry name" value="HATPase_dom"/>
</dbReference>